<gene>
    <name evidence="5" type="ORF">GMST_19530</name>
</gene>
<dbReference type="AlphaFoldDB" id="A0A6V8MI05"/>
<dbReference type="Proteomes" id="UP000556026">
    <property type="component" value="Unassembled WGS sequence"/>
</dbReference>
<comment type="similarity">
    <text evidence="1">Belongs to the intimin/invasin family.</text>
</comment>
<dbReference type="EMBL" id="BLXX01000005">
    <property type="protein sequence ID" value="GFO59628.1"/>
    <property type="molecule type" value="Genomic_DNA"/>
</dbReference>
<evidence type="ECO:0000313" key="6">
    <source>
        <dbReference type="Proteomes" id="UP000556026"/>
    </source>
</evidence>
<evidence type="ECO:0000313" key="5">
    <source>
        <dbReference type="EMBL" id="GFO59628.1"/>
    </source>
</evidence>
<dbReference type="PROSITE" id="PS51257">
    <property type="entry name" value="PROKAR_LIPOPROTEIN"/>
    <property type="match status" value="1"/>
</dbReference>
<evidence type="ECO:0000256" key="3">
    <source>
        <dbReference type="SAM" id="SignalP"/>
    </source>
</evidence>
<accession>A0A6V8MI05</accession>
<dbReference type="RefSeq" id="WP_183354464.1">
    <property type="nucleotide sequence ID" value="NZ_BLXX01000005.1"/>
</dbReference>
<comment type="caution">
    <text evidence="5">The sequence shown here is derived from an EMBL/GenBank/DDBJ whole genome shotgun (WGS) entry which is preliminary data.</text>
</comment>
<organism evidence="5 6">
    <name type="scientific">Geomonas silvestris</name>
    <dbReference type="NCBI Taxonomy" id="2740184"/>
    <lineage>
        <taxon>Bacteria</taxon>
        <taxon>Pseudomonadati</taxon>
        <taxon>Thermodesulfobacteriota</taxon>
        <taxon>Desulfuromonadia</taxon>
        <taxon>Geobacterales</taxon>
        <taxon>Geobacteraceae</taxon>
        <taxon>Geomonas</taxon>
    </lineage>
</organism>
<sequence>MKMKSLVGAFLVGLLAVAQGCGGGGGGAASGPAPGSTVLSGTATKGPIAGGTVKVFAIVSSATSNPRSGVPRLSSSALAQGSTGSDGSYSITLPPGSAKGGLLVQVTGGSYKDEATGASRSVDDQFGPSGMRAIFGNVSSAARGGQLSGYVTPFTEMAYQASGGDLRAQGIDDANRRVAGAFGLPDLTKTRPLDPNTPFPANASADSKKYALALASLSQYQKDYGGIKKLSEIETELEAEANNGVLTGSTDNKFRSSGNNFAASAGNPNPSLLGSGDNASAPTEIQGSVTPASLPIGGAALIQLSVKTGGGSAVPDGTLVSISSSLGTLSAASGATVGGQVSFSLSSAAPGNATVTARSGSASFTSGPIAFFDPNQPAGLSLSASSSSGIVNGQGVQLSASVTRVAGGPVPNGSVVSFAISSGSGLLSSVGTTANGIATTTLTSAVAGSVTVTASIGSLSQSIPVSFVVQPTRAVVKVRTTGLLPLGTLIGGIGATVTYSGGKGLSITASSADIGVSGAGLGSTMVPNVNTAGQVTLGLINVSGIGSGEFATLNFAIAAGNFPTIQDFAISSLGLSIIDTATINIPGMGVGIASVTLQ</sequence>
<feature type="signal peptide" evidence="3">
    <location>
        <begin position="1"/>
        <end position="20"/>
    </location>
</feature>
<keyword evidence="6" id="KW-1185">Reference proteome</keyword>
<dbReference type="InterPro" id="IPR013783">
    <property type="entry name" value="Ig-like_fold"/>
</dbReference>
<reference evidence="6" key="1">
    <citation type="submission" date="2020-06" db="EMBL/GenBank/DDBJ databases">
        <title>Draft genomic sequence of Geomonas sp. Red330.</title>
        <authorList>
            <person name="Itoh H."/>
            <person name="Zhenxing X."/>
            <person name="Ushijima N."/>
            <person name="Masuda Y."/>
            <person name="Shiratori Y."/>
            <person name="Senoo K."/>
        </authorList>
    </citation>
    <scope>NUCLEOTIDE SEQUENCE [LARGE SCALE GENOMIC DNA]</scope>
    <source>
        <strain evidence="6">Red330</strain>
    </source>
</reference>
<feature type="chain" id="PRO_5028094900" description="Big-1 domain-containing protein" evidence="3">
    <location>
        <begin position="21"/>
        <end position="598"/>
    </location>
</feature>
<name>A0A6V8MI05_9BACT</name>
<feature type="region of interest" description="Disordered" evidence="2">
    <location>
        <begin position="63"/>
        <end position="91"/>
    </location>
</feature>
<feature type="region of interest" description="Disordered" evidence="2">
    <location>
        <begin position="257"/>
        <end position="285"/>
    </location>
</feature>
<dbReference type="Gene3D" id="2.60.40.10">
    <property type="entry name" value="Immunoglobulins"/>
    <property type="match status" value="2"/>
</dbReference>
<evidence type="ECO:0000256" key="2">
    <source>
        <dbReference type="SAM" id="MobiDB-lite"/>
    </source>
</evidence>
<evidence type="ECO:0000256" key="1">
    <source>
        <dbReference type="ARBA" id="ARBA00010116"/>
    </source>
</evidence>
<evidence type="ECO:0000259" key="4">
    <source>
        <dbReference type="PROSITE" id="PS51127"/>
    </source>
</evidence>
<proteinExistence type="inferred from homology"/>
<dbReference type="SUPFAM" id="SSF49373">
    <property type="entry name" value="Invasin/intimin cell-adhesion fragments"/>
    <property type="match status" value="2"/>
</dbReference>
<feature type="domain" description="Big-1" evidence="4">
    <location>
        <begin position="379"/>
        <end position="468"/>
    </location>
</feature>
<dbReference type="InterPro" id="IPR008964">
    <property type="entry name" value="Invasin/intimin_cell_adhesion"/>
</dbReference>
<keyword evidence="3" id="KW-0732">Signal</keyword>
<dbReference type="SMART" id="SM00634">
    <property type="entry name" value="BID_1"/>
    <property type="match status" value="1"/>
</dbReference>
<protein>
    <recommendedName>
        <fullName evidence="4">Big-1 domain-containing protein</fullName>
    </recommendedName>
</protein>
<dbReference type="PROSITE" id="PS51127">
    <property type="entry name" value="BIG1"/>
    <property type="match status" value="1"/>
</dbReference>
<dbReference type="InterPro" id="IPR003344">
    <property type="entry name" value="Big_1_dom"/>
</dbReference>
<dbReference type="Pfam" id="PF02369">
    <property type="entry name" value="Big_1"/>
    <property type="match status" value="1"/>
</dbReference>